<dbReference type="InterPro" id="IPR004360">
    <property type="entry name" value="Glyas_Fos-R_dOase_dom"/>
</dbReference>
<dbReference type="Gene3D" id="3.10.180.10">
    <property type="entry name" value="2,3-Dihydroxybiphenyl 1,2-Dioxygenase, domain 1"/>
    <property type="match status" value="1"/>
</dbReference>
<dbReference type="OrthoDB" id="3826308at2"/>
<keyword evidence="2" id="KW-0223">Dioxygenase</keyword>
<evidence type="ECO:0000313" key="2">
    <source>
        <dbReference type="EMBL" id="EWG13194.1"/>
    </source>
</evidence>
<dbReference type="AlphaFoldDB" id="W7LLZ0"/>
<dbReference type="PANTHER" id="PTHR36437">
    <property type="entry name" value="GLYOXALASE/BLEOMYCIN RESISTANCE PROTEIN/DIOXYGENASE"/>
    <property type="match status" value="1"/>
</dbReference>
<dbReference type="Pfam" id="PF00903">
    <property type="entry name" value="Glyoxalase"/>
    <property type="match status" value="1"/>
</dbReference>
<accession>W7LLZ0</accession>
<dbReference type="eggNOG" id="ENOG5030KNZ">
    <property type="taxonomic scope" value="Bacteria"/>
</dbReference>
<comment type="caution">
    <text evidence="2">The sequence shown here is derived from an EMBL/GenBank/DDBJ whole genome shotgun (WGS) entry which is preliminary data.</text>
</comment>
<dbReference type="RefSeq" id="WP_051488784.1">
    <property type="nucleotide sequence ID" value="NZ_APVL01000001.1"/>
</dbReference>
<dbReference type="GO" id="GO:0051213">
    <property type="term" value="F:dioxygenase activity"/>
    <property type="evidence" value="ECO:0007669"/>
    <property type="project" value="UniProtKB-KW"/>
</dbReference>
<evidence type="ECO:0000313" key="3">
    <source>
        <dbReference type="Proteomes" id="UP000019270"/>
    </source>
</evidence>
<dbReference type="PANTHER" id="PTHR36437:SF2">
    <property type="entry name" value="GLYOXALASE_BLEOMYCIN RESISTANCE PROTEIN_DIOXYGENASE"/>
    <property type="match status" value="1"/>
</dbReference>
<dbReference type="Proteomes" id="UP000019270">
    <property type="component" value="Unassembled WGS sequence"/>
</dbReference>
<evidence type="ECO:0000259" key="1">
    <source>
        <dbReference type="PROSITE" id="PS51819"/>
    </source>
</evidence>
<protein>
    <submittedName>
        <fullName evidence="2">Glyoxalase/bleomycin resistance protein/dioxygenase</fullName>
    </submittedName>
</protein>
<dbReference type="EMBL" id="APVL01000001">
    <property type="protein sequence ID" value="EWG13194.1"/>
    <property type="molecule type" value="Genomic_DNA"/>
</dbReference>
<dbReference type="SUPFAM" id="SSF54593">
    <property type="entry name" value="Glyoxalase/Bleomycin resistance protein/Dihydroxybiphenyl dioxygenase"/>
    <property type="match status" value="1"/>
</dbReference>
<dbReference type="PATRIC" id="fig|1307436.3.peg.483"/>
<dbReference type="InterPro" id="IPR029068">
    <property type="entry name" value="Glyas_Bleomycin-R_OHBP_Dase"/>
</dbReference>
<keyword evidence="2" id="KW-0560">Oxidoreductase</keyword>
<name>W7LLZ0_CYTFI</name>
<sequence>MLNQICVITIKVRDLKSAVNFYTEILDFKVSKHYGDKIVSLVHDDVPIVLEESADGKTGSNVLPGILSKNIESDFSRMREAGVKMLFENPQVCPPGHYFTIEDPSGNQIEIVEFSNL</sequence>
<reference evidence="2 3" key="2">
    <citation type="journal article" date="2016" name="Sci. Rep.">
        <title>A novel serine protease, Sep1, from Bacillus firmus DS-1 has nematicidal activity and degrades multiple intestinal-associated nematode proteins.</title>
        <authorList>
            <person name="Geng C."/>
            <person name="Nie X."/>
            <person name="Tang Z."/>
            <person name="Zhang Y."/>
            <person name="Lin J."/>
            <person name="Sun M."/>
            <person name="Peng D."/>
        </authorList>
    </citation>
    <scope>NUCLEOTIDE SEQUENCE [LARGE SCALE GENOMIC DNA]</scope>
    <source>
        <strain evidence="2 3">DS1</strain>
    </source>
</reference>
<reference evidence="3" key="1">
    <citation type="submission" date="2013-03" db="EMBL/GenBank/DDBJ databases">
        <title>Draft genome sequence of Bacillus firmus DS1.</title>
        <authorList>
            <person name="Peng D."/>
            <person name="Zhu L."/>
            <person name="Sun M."/>
        </authorList>
    </citation>
    <scope>NUCLEOTIDE SEQUENCE [LARGE SCALE GENOMIC DNA]</scope>
    <source>
        <strain evidence="3">DS1</strain>
    </source>
</reference>
<dbReference type="InterPro" id="IPR037523">
    <property type="entry name" value="VOC_core"/>
</dbReference>
<dbReference type="PROSITE" id="PS51819">
    <property type="entry name" value="VOC"/>
    <property type="match status" value="1"/>
</dbReference>
<organism evidence="2 3">
    <name type="scientific">Cytobacillus firmus DS1</name>
    <dbReference type="NCBI Taxonomy" id="1307436"/>
    <lineage>
        <taxon>Bacteria</taxon>
        <taxon>Bacillati</taxon>
        <taxon>Bacillota</taxon>
        <taxon>Bacilli</taxon>
        <taxon>Bacillales</taxon>
        <taxon>Bacillaceae</taxon>
        <taxon>Cytobacillus</taxon>
    </lineage>
</organism>
<gene>
    <name evidence="2" type="ORF">PBF_02195</name>
</gene>
<feature type="domain" description="VOC" evidence="1">
    <location>
        <begin position="4"/>
        <end position="114"/>
    </location>
</feature>
<proteinExistence type="predicted"/>